<comment type="similarity">
    <text evidence="10 11">Belongs to the TonB-dependent receptor family.</text>
</comment>
<dbReference type="Gene3D" id="2.170.130.10">
    <property type="entry name" value="TonB-dependent receptor, plug domain"/>
    <property type="match status" value="1"/>
</dbReference>
<organism evidence="14 15">
    <name type="scientific">Dawidia cretensis</name>
    <dbReference type="NCBI Taxonomy" id="2782350"/>
    <lineage>
        <taxon>Bacteria</taxon>
        <taxon>Pseudomonadati</taxon>
        <taxon>Bacteroidota</taxon>
        <taxon>Cytophagia</taxon>
        <taxon>Cytophagales</taxon>
        <taxon>Chryseotaleaceae</taxon>
        <taxon>Dawidia</taxon>
    </lineage>
</organism>
<evidence type="ECO:0000256" key="5">
    <source>
        <dbReference type="ARBA" id="ARBA00022729"/>
    </source>
</evidence>
<evidence type="ECO:0000256" key="6">
    <source>
        <dbReference type="ARBA" id="ARBA00023077"/>
    </source>
</evidence>
<keyword evidence="9 10" id="KW-0998">Cell outer membrane</keyword>
<comment type="subcellular location">
    <subcellularLocation>
        <location evidence="1 10">Cell outer membrane</location>
        <topology evidence="1 10">Multi-pass membrane protein</topology>
    </subcellularLocation>
</comment>
<dbReference type="InterPro" id="IPR000531">
    <property type="entry name" value="Beta-barrel_TonB"/>
</dbReference>
<evidence type="ECO:0000313" key="15">
    <source>
        <dbReference type="Proteomes" id="UP001319080"/>
    </source>
</evidence>
<evidence type="ECO:0000256" key="10">
    <source>
        <dbReference type="PROSITE-ProRule" id="PRU01360"/>
    </source>
</evidence>
<evidence type="ECO:0000256" key="4">
    <source>
        <dbReference type="ARBA" id="ARBA00022692"/>
    </source>
</evidence>
<keyword evidence="15" id="KW-1185">Reference proteome</keyword>
<dbReference type="EMBL" id="JAHESE010000009">
    <property type="protein sequence ID" value="MBT1708893.1"/>
    <property type="molecule type" value="Genomic_DNA"/>
</dbReference>
<dbReference type="GO" id="GO:0015344">
    <property type="term" value="F:siderophore uptake transmembrane transporter activity"/>
    <property type="evidence" value="ECO:0007669"/>
    <property type="project" value="TreeGrafter"/>
</dbReference>
<sequence>MYRILRVLLFVIGSFECWAQRQPDPDTTKVVILHDVVLTASRLEEDLGRSPVSVEKLSSRAIYNSAAPSFFDALENIKGVQMLVPSVGFKVINTRGFGNTTNVRFVQMVDGMDNQAPHLGAPIANMLGPGDLDIQSVEIIPGTASALYGMNAINGMANFLTKDPFTTEGISLQQKTGVNRIHTEGGAKIFSETSLRWAKKINSNFAFKINGSYITGTDWVANSHADLNGSANASTGLLGADNPAFDPVNGYGNESSNRRTLSLAGKNYVVARTGYYENELVDYSIHNAKADAALHYAFTPDTKLIYTYRFADLDNIYQRANRFRLEDYRLQQHGLAFKSRSVQALAYVNVENTGKSYNARSMGENIDRTFKSDNAWYTEYAAAFQDAVASGMSVADAHRAARVVGDTGRPQSGTAAFDNLISALGDINNWDYGAALRVKSRMLHVEGQLNVTEELLANVKASTGLEILVGFDHRTYIIIPDGNYFINPEGDGHNLLYRKSGGFLQVSRSFGHKLKLGATLRADKNEYYSLKWNPRFTAVYSVSPLHHVRFAFQNGFRFPSVFEAFSNVNSGGVKRVGGLPVMSSGVFERAYNRASIDAFQAAVLREVNQNGVSRSEAIIENQGLYKKNDYTYVEPEEIRSFEAGYRGSFFDENLQVDVDFYYNRYNNFIAQVEMNIPRTANADSISYYLADRTLQDRYRMWTNSKTTAYNYGAGLGLKYLFGKNFAMNGNLTYARLQRRSGNDGLEDGFNTPAWIVNLSVGNSDLYQGLGFMVTYRRQDSYYWQSFLVNGDVPAYQTVDAQVSKRLKQVSVKVGGSNVFNHYYNSFLGGPSVGGFYYVTLGYGF</sequence>
<evidence type="ECO:0000256" key="8">
    <source>
        <dbReference type="ARBA" id="ARBA00023170"/>
    </source>
</evidence>
<keyword evidence="2 10" id="KW-0813">Transport</keyword>
<feature type="domain" description="TonB-dependent receptor-like beta-barrel" evidence="12">
    <location>
        <begin position="303"/>
        <end position="818"/>
    </location>
</feature>
<evidence type="ECO:0000256" key="1">
    <source>
        <dbReference type="ARBA" id="ARBA00004571"/>
    </source>
</evidence>
<evidence type="ECO:0000256" key="3">
    <source>
        <dbReference type="ARBA" id="ARBA00022452"/>
    </source>
</evidence>
<keyword evidence="4 10" id="KW-0812">Transmembrane</keyword>
<dbReference type="GO" id="GO:0044718">
    <property type="term" value="P:siderophore transmembrane transport"/>
    <property type="evidence" value="ECO:0007669"/>
    <property type="project" value="TreeGrafter"/>
</dbReference>
<evidence type="ECO:0000256" key="2">
    <source>
        <dbReference type="ARBA" id="ARBA00022448"/>
    </source>
</evidence>
<dbReference type="Pfam" id="PF00593">
    <property type="entry name" value="TonB_dep_Rec_b-barrel"/>
    <property type="match status" value="1"/>
</dbReference>
<keyword evidence="3 10" id="KW-1134">Transmembrane beta strand</keyword>
<evidence type="ECO:0000256" key="11">
    <source>
        <dbReference type="RuleBase" id="RU003357"/>
    </source>
</evidence>
<dbReference type="AlphaFoldDB" id="A0AAP2DWU8"/>
<feature type="domain" description="TonB-dependent receptor plug" evidence="13">
    <location>
        <begin position="49"/>
        <end position="155"/>
    </location>
</feature>
<evidence type="ECO:0000259" key="12">
    <source>
        <dbReference type="Pfam" id="PF00593"/>
    </source>
</evidence>
<keyword evidence="7 10" id="KW-0472">Membrane</keyword>
<name>A0AAP2DWU8_9BACT</name>
<dbReference type="PANTHER" id="PTHR30069">
    <property type="entry name" value="TONB-DEPENDENT OUTER MEMBRANE RECEPTOR"/>
    <property type="match status" value="1"/>
</dbReference>
<keyword evidence="5" id="KW-0732">Signal</keyword>
<keyword evidence="8 14" id="KW-0675">Receptor</keyword>
<accession>A0AAP2DWU8</accession>
<gene>
    <name evidence="14" type="ORF">KK062_11700</name>
</gene>
<reference evidence="14 15" key="1">
    <citation type="submission" date="2021-05" db="EMBL/GenBank/DDBJ databases">
        <title>A Polyphasic approach of four new species of the genus Ohtaekwangia: Ohtaekwangia histidinii sp. nov., Ohtaekwangia cretensis sp. nov., Ohtaekwangia indiensis sp. nov., Ohtaekwangia reichenbachii sp. nov. from diverse environment.</title>
        <authorList>
            <person name="Octaviana S."/>
        </authorList>
    </citation>
    <scope>NUCLEOTIDE SEQUENCE [LARGE SCALE GENOMIC DNA]</scope>
    <source>
        <strain evidence="14 15">PWU5</strain>
    </source>
</reference>
<dbReference type="InterPro" id="IPR039426">
    <property type="entry name" value="TonB-dep_rcpt-like"/>
</dbReference>
<dbReference type="SUPFAM" id="SSF56935">
    <property type="entry name" value="Porins"/>
    <property type="match status" value="1"/>
</dbReference>
<dbReference type="GO" id="GO:0009279">
    <property type="term" value="C:cell outer membrane"/>
    <property type="evidence" value="ECO:0007669"/>
    <property type="project" value="UniProtKB-SubCell"/>
</dbReference>
<dbReference type="InterPro" id="IPR012910">
    <property type="entry name" value="Plug_dom"/>
</dbReference>
<protein>
    <submittedName>
        <fullName evidence="14">TonB-dependent receptor</fullName>
    </submittedName>
</protein>
<dbReference type="Proteomes" id="UP001319080">
    <property type="component" value="Unassembled WGS sequence"/>
</dbReference>
<dbReference type="RefSeq" id="WP_254084480.1">
    <property type="nucleotide sequence ID" value="NZ_JAHESE010000009.1"/>
</dbReference>
<evidence type="ECO:0000259" key="13">
    <source>
        <dbReference type="Pfam" id="PF07715"/>
    </source>
</evidence>
<evidence type="ECO:0000313" key="14">
    <source>
        <dbReference type="EMBL" id="MBT1708893.1"/>
    </source>
</evidence>
<dbReference type="Gene3D" id="2.40.170.20">
    <property type="entry name" value="TonB-dependent receptor, beta-barrel domain"/>
    <property type="match status" value="1"/>
</dbReference>
<keyword evidence="6 11" id="KW-0798">TonB box</keyword>
<evidence type="ECO:0000256" key="7">
    <source>
        <dbReference type="ARBA" id="ARBA00023136"/>
    </source>
</evidence>
<dbReference type="Pfam" id="PF07715">
    <property type="entry name" value="Plug"/>
    <property type="match status" value="1"/>
</dbReference>
<evidence type="ECO:0000256" key="9">
    <source>
        <dbReference type="ARBA" id="ARBA00023237"/>
    </source>
</evidence>
<dbReference type="PANTHER" id="PTHR30069:SF29">
    <property type="entry name" value="HEMOGLOBIN AND HEMOGLOBIN-HAPTOGLOBIN-BINDING PROTEIN 1-RELATED"/>
    <property type="match status" value="1"/>
</dbReference>
<comment type="caution">
    <text evidence="14">The sequence shown here is derived from an EMBL/GenBank/DDBJ whole genome shotgun (WGS) entry which is preliminary data.</text>
</comment>
<proteinExistence type="inferred from homology"/>
<dbReference type="InterPro" id="IPR037066">
    <property type="entry name" value="Plug_dom_sf"/>
</dbReference>
<dbReference type="PROSITE" id="PS52016">
    <property type="entry name" value="TONB_DEPENDENT_REC_3"/>
    <property type="match status" value="1"/>
</dbReference>
<dbReference type="InterPro" id="IPR036942">
    <property type="entry name" value="Beta-barrel_TonB_sf"/>
</dbReference>